<accession>A0A067MD40</accession>
<dbReference type="SUPFAM" id="SSF54695">
    <property type="entry name" value="POZ domain"/>
    <property type="match status" value="1"/>
</dbReference>
<evidence type="ECO:0000313" key="2">
    <source>
        <dbReference type="EMBL" id="KDQ09501.1"/>
    </source>
</evidence>
<sequence>MAEIEQPTDPSLLSAVAQANERSLVAESQANADAQVVPQMSTAEHYPNRYFEGDYVILSLGPKPYLFRVQRNILAKYSGTFRDMFSLPPPEGGTAEGSSDDNPIRLPDDPDHFAGVLSVYHGTVLMPYPCDLSFDYVTSVLRVASKYEFTLAVEWAWSKLSETWSWRARPWLAALPQPSRVNLRQAIALIGVSRELDDRRLLGSAFYMLCVDQKWSGEESVYGAMQPADVFLLLKITRKISRLWVEKCAAQAVSSALQPVNSTQGWLAFIQDLSTITAIHHDMGLPFP</sequence>
<feature type="domain" description="BTB" evidence="1">
    <location>
        <begin position="54"/>
        <end position="164"/>
    </location>
</feature>
<dbReference type="STRING" id="930990.A0A067MD40"/>
<dbReference type="SMART" id="SM00225">
    <property type="entry name" value="BTB"/>
    <property type="match status" value="1"/>
</dbReference>
<organism evidence="2 3">
    <name type="scientific">Botryobasidium botryosum (strain FD-172 SS1)</name>
    <dbReference type="NCBI Taxonomy" id="930990"/>
    <lineage>
        <taxon>Eukaryota</taxon>
        <taxon>Fungi</taxon>
        <taxon>Dikarya</taxon>
        <taxon>Basidiomycota</taxon>
        <taxon>Agaricomycotina</taxon>
        <taxon>Agaricomycetes</taxon>
        <taxon>Cantharellales</taxon>
        <taxon>Botryobasidiaceae</taxon>
        <taxon>Botryobasidium</taxon>
    </lineage>
</organism>
<evidence type="ECO:0000259" key="1">
    <source>
        <dbReference type="SMART" id="SM00225"/>
    </source>
</evidence>
<keyword evidence="3" id="KW-1185">Reference proteome</keyword>
<gene>
    <name evidence="2" type="ORF">BOTBODRAFT_69061</name>
</gene>
<dbReference type="Proteomes" id="UP000027195">
    <property type="component" value="Unassembled WGS sequence"/>
</dbReference>
<dbReference type="InterPro" id="IPR000210">
    <property type="entry name" value="BTB/POZ_dom"/>
</dbReference>
<dbReference type="InParanoid" id="A0A067MD40"/>
<reference evidence="3" key="1">
    <citation type="journal article" date="2014" name="Proc. Natl. Acad. Sci. U.S.A.">
        <title>Extensive sampling of basidiomycete genomes demonstrates inadequacy of the white-rot/brown-rot paradigm for wood decay fungi.</title>
        <authorList>
            <person name="Riley R."/>
            <person name="Salamov A.A."/>
            <person name="Brown D.W."/>
            <person name="Nagy L.G."/>
            <person name="Floudas D."/>
            <person name="Held B.W."/>
            <person name="Levasseur A."/>
            <person name="Lombard V."/>
            <person name="Morin E."/>
            <person name="Otillar R."/>
            <person name="Lindquist E.A."/>
            <person name="Sun H."/>
            <person name="LaButti K.M."/>
            <person name="Schmutz J."/>
            <person name="Jabbour D."/>
            <person name="Luo H."/>
            <person name="Baker S.E."/>
            <person name="Pisabarro A.G."/>
            <person name="Walton J.D."/>
            <person name="Blanchette R.A."/>
            <person name="Henrissat B."/>
            <person name="Martin F."/>
            <person name="Cullen D."/>
            <person name="Hibbett D.S."/>
            <person name="Grigoriev I.V."/>
        </authorList>
    </citation>
    <scope>NUCLEOTIDE SEQUENCE [LARGE SCALE GENOMIC DNA]</scope>
    <source>
        <strain evidence="3">FD-172 SS1</strain>
    </source>
</reference>
<dbReference type="HOGENOM" id="CLU_060765_0_0_1"/>
<name>A0A067MD40_BOTB1</name>
<dbReference type="OrthoDB" id="2879636at2759"/>
<dbReference type="CDD" id="cd18186">
    <property type="entry name" value="BTB_POZ_ZBTB_KLHL-like"/>
    <property type="match status" value="1"/>
</dbReference>
<evidence type="ECO:0000313" key="3">
    <source>
        <dbReference type="Proteomes" id="UP000027195"/>
    </source>
</evidence>
<proteinExistence type="predicted"/>
<dbReference type="EMBL" id="KL198077">
    <property type="protein sequence ID" value="KDQ09501.1"/>
    <property type="molecule type" value="Genomic_DNA"/>
</dbReference>
<dbReference type="InterPro" id="IPR011333">
    <property type="entry name" value="SKP1/BTB/POZ_sf"/>
</dbReference>
<dbReference type="AlphaFoldDB" id="A0A067MD40"/>
<dbReference type="Gene3D" id="3.30.710.10">
    <property type="entry name" value="Potassium Channel Kv1.1, Chain A"/>
    <property type="match status" value="1"/>
</dbReference>
<protein>
    <recommendedName>
        <fullName evidence="1">BTB domain-containing protein</fullName>
    </recommendedName>
</protein>